<gene>
    <name evidence="2" type="ORF">UFOPK3099_02026</name>
</gene>
<evidence type="ECO:0000256" key="1">
    <source>
        <dbReference type="SAM" id="MobiDB-lite"/>
    </source>
</evidence>
<protein>
    <submittedName>
        <fullName evidence="2">Unannotated protein</fullName>
    </submittedName>
</protein>
<dbReference type="EMBL" id="CAFAAV010000178">
    <property type="protein sequence ID" value="CAB4830402.1"/>
    <property type="molecule type" value="Genomic_DNA"/>
</dbReference>
<dbReference type="AlphaFoldDB" id="A0A6J7AC13"/>
<proteinExistence type="predicted"/>
<feature type="region of interest" description="Disordered" evidence="1">
    <location>
        <begin position="1"/>
        <end position="24"/>
    </location>
</feature>
<accession>A0A6J7AC13</accession>
<feature type="compositionally biased region" description="Polar residues" evidence="1">
    <location>
        <begin position="1"/>
        <end position="17"/>
    </location>
</feature>
<name>A0A6J7AC13_9ZZZZ</name>
<evidence type="ECO:0000313" key="2">
    <source>
        <dbReference type="EMBL" id="CAB4830402.1"/>
    </source>
</evidence>
<reference evidence="2" key="1">
    <citation type="submission" date="2020-05" db="EMBL/GenBank/DDBJ databases">
        <authorList>
            <person name="Chiriac C."/>
            <person name="Salcher M."/>
            <person name="Ghai R."/>
            <person name="Kavagutti S V."/>
        </authorList>
    </citation>
    <scope>NUCLEOTIDE SEQUENCE</scope>
</reference>
<organism evidence="2">
    <name type="scientific">freshwater metagenome</name>
    <dbReference type="NCBI Taxonomy" id="449393"/>
    <lineage>
        <taxon>unclassified sequences</taxon>
        <taxon>metagenomes</taxon>
        <taxon>ecological metagenomes</taxon>
    </lineage>
</organism>
<sequence length="99" mass="10620">MSEQTLNGFDWNATPNEATPDHLPPAPIETLAEKLPDIVRFSFAVEVATSSAIVTLPDTLTLAPPHESPVCQLPLPGVHVHVLVAVKFQSLDGARSLML</sequence>